<gene>
    <name evidence="1" type="ORF">PC115_g16004</name>
</gene>
<dbReference type="VEuPathDB" id="FungiDB:PC110_g13663"/>
<dbReference type="EMBL" id="RCMI01000678">
    <property type="protein sequence ID" value="KAG2901002.1"/>
    <property type="molecule type" value="Genomic_DNA"/>
</dbReference>
<name>A0A8T1BJ93_9STRA</name>
<evidence type="ECO:0000313" key="2">
    <source>
        <dbReference type="Proteomes" id="UP000774804"/>
    </source>
</evidence>
<accession>A0A8T1BJ93</accession>
<sequence>SAYLAECETSVHSEGDGEGTELDALLTKVDVKNGRFGLNVFYRLQLVLGEELPFDRAWAKTKPSPKPSHWTEHNPRFPDETQAYIAKLVEDASFRVGDIHTVSDADRPLFVVGDKRSVAIELISRDSSNALEDFEGEEESAWCDATVKVTIAPEIGAGYSYSAKLYRNVRRSTQLPEDFALVHPPLSEYAELVVYQEAQDRLRYIVEVETVRGGRT</sequence>
<reference evidence="1" key="1">
    <citation type="submission" date="2018-10" db="EMBL/GenBank/DDBJ databases">
        <title>Effector identification in a new, highly contiguous assembly of the strawberry crown rot pathogen Phytophthora cactorum.</title>
        <authorList>
            <person name="Armitage A.D."/>
            <person name="Nellist C.F."/>
            <person name="Bates H."/>
            <person name="Vickerstaff R.J."/>
            <person name="Harrison R.J."/>
        </authorList>
    </citation>
    <scope>NUCLEOTIDE SEQUENCE</scope>
    <source>
        <strain evidence="1">4032</strain>
    </source>
</reference>
<feature type="non-terminal residue" evidence="1">
    <location>
        <position position="1"/>
    </location>
</feature>
<comment type="caution">
    <text evidence="1">The sequence shown here is derived from an EMBL/GenBank/DDBJ whole genome shotgun (WGS) entry which is preliminary data.</text>
</comment>
<protein>
    <submittedName>
        <fullName evidence="1">Uncharacterized protein</fullName>
    </submittedName>
</protein>
<evidence type="ECO:0000313" key="1">
    <source>
        <dbReference type="EMBL" id="KAG2901002.1"/>
    </source>
</evidence>
<organism evidence="1 2">
    <name type="scientific">Phytophthora cactorum</name>
    <dbReference type="NCBI Taxonomy" id="29920"/>
    <lineage>
        <taxon>Eukaryota</taxon>
        <taxon>Sar</taxon>
        <taxon>Stramenopiles</taxon>
        <taxon>Oomycota</taxon>
        <taxon>Peronosporomycetes</taxon>
        <taxon>Peronosporales</taxon>
        <taxon>Peronosporaceae</taxon>
        <taxon>Phytophthora</taxon>
    </lineage>
</organism>
<proteinExistence type="predicted"/>
<dbReference type="Proteomes" id="UP000774804">
    <property type="component" value="Unassembled WGS sequence"/>
</dbReference>
<dbReference type="VEuPathDB" id="FungiDB:PC110_g13661"/>
<dbReference type="AlphaFoldDB" id="A0A8T1BJ93"/>